<dbReference type="InterPro" id="IPR006566">
    <property type="entry name" value="FBD"/>
</dbReference>
<feature type="domain" description="F-box" evidence="3">
    <location>
        <begin position="104"/>
        <end position="140"/>
    </location>
</feature>
<feature type="domain" description="CCHC-type" evidence="2">
    <location>
        <begin position="18"/>
        <end position="33"/>
    </location>
</feature>
<dbReference type="SUPFAM" id="SSF52047">
    <property type="entry name" value="RNI-like"/>
    <property type="match status" value="1"/>
</dbReference>
<dbReference type="InterPro" id="IPR001878">
    <property type="entry name" value="Znf_CCHC"/>
</dbReference>
<dbReference type="PROSITE" id="PS50158">
    <property type="entry name" value="ZF_CCHC"/>
    <property type="match status" value="1"/>
</dbReference>
<dbReference type="PANTHER" id="PTHR31293">
    <property type="entry name" value="RNI-LIKE SUPERFAMILY PROTEIN"/>
    <property type="match status" value="1"/>
</dbReference>
<evidence type="ECO:0000256" key="1">
    <source>
        <dbReference type="PROSITE-ProRule" id="PRU00047"/>
    </source>
</evidence>
<dbReference type="SMART" id="SM00343">
    <property type="entry name" value="ZnF_C2HC"/>
    <property type="match status" value="1"/>
</dbReference>
<proteinExistence type="predicted"/>
<dbReference type="Pfam" id="PF00646">
    <property type="entry name" value="F-box"/>
    <property type="match status" value="1"/>
</dbReference>
<dbReference type="PANTHER" id="PTHR31293:SF25">
    <property type="entry name" value="F-BOX_RNI SUPERFAMILY PROTEIN"/>
    <property type="match status" value="1"/>
</dbReference>
<dbReference type="InterPro" id="IPR001810">
    <property type="entry name" value="F-box_dom"/>
</dbReference>
<keyword evidence="4" id="KW-1185">Reference proteome</keyword>
<reference evidence="4" key="1">
    <citation type="journal article" date="2014" name="Nat. Commun.">
        <title>The emerging biofuel crop Camelina sativa retains a highly undifferentiated hexaploid genome structure.</title>
        <authorList>
            <person name="Kagale S."/>
            <person name="Koh C."/>
            <person name="Nixon J."/>
            <person name="Bollina V."/>
            <person name="Clarke W.E."/>
            <person name="Tuteja R."/>
            <person name="Spillane C."/>
            <person name="Robinson S.J."/>
            <person name="Links M.G."/>
            <person name="Clarke C."/>
            <person name="Higgins E.E."/>
            <person name="Huebert T."/>
            <person name="Sharpe A.G."/>
            <person name="Parkin I.A."/>
        </authorList>
    </citation>
    <scope>NUCLEOTIDE SEQUENCE [LARGE SCALE GENOMIC DNA]</scope>
    <source>
        <strain evidence="4">cv. DH55</strain>
    </source>
</reference>
<sequence>MESSSRPMIGEKEICSICYSCGKLGHLKKDCKSIRDEDRQTQQQPIGEEVVSNILPDEVLCHVSQPIEDCKSIRDHQDCVSIQPDELLCHVPQAIEDCKSRQDQDCLSILPDELLCHVLSFLTTKEAALTSVISKRWRNLFAFVPNLDIDDSVFLHPGKLQCYLTGRRFQDFVNRVLALQGTTPIKKFSLKCIDVSTNLVDGWISNVLARGVSEVDLKISLQFYGEYVLSSKNFQSNNLVKLKLDSLYIDGLPGGIFLPMPKLEELVLVDMISTKVDDYTVVNMENLFEAHIRLLATCYEVEIARAAPNHDHHLPSVEGVLSRFTNVGKLMNGMRNVRYLDLSGDTLEVLFLCCESMPVFTNLKSLTIKSDASRGWQALPDLIRNCPHLETLVLEGLLHQVTYKCGDACDCVSREDKGRSLTSCPVKVLEIKAFQGRIEEMHMIKHFLDYFPCLKEVKIFMEGNGPTQLRDPEASEVIIEKMKLYNKKNLVRPVSF</sequence>
<dbReference type="InterPro" id="IPR032675">
    <property type="entry name" value="LRR_dom_sf"/>
</dbReference>
<keyword evidence="1" id="KW-0862">Zinc</keyword>
<dbReference type="GeneID" id="104715881"/>
<dbReference type="InterPro" id="IPR036047">
    <property type="entry name" value="F-box-like_dom_sf"/>
</dbReference>
<reference evidence="5" key="2">
    <citation type="submission" date="2025-08" db="UniProtKB">
        <authorList>
            <consortium name="RefSeq"/>
        </authorList>
    </citation>
    <scope>IDENTIFICATION</scope>
    <source>
        <tissue evidence="5">Leaf</tissue>
    </source>
</reference>
<dbReference type="InterPro" id="IPR053781">
    <property type="entry name" value="F-box_AtFBL13-like"/>
</dbReference>
<protein>
    <submittedName>
        <fullName evidence="5">F-box protein At3g58820</fullName>
    </submittedName>
</protein>
<organism evidence="4 5">
    <name type="scientific">Camelina sativa</name>
    <name type="common">False flax</name>
    <name type="synonym">Myagrum sativum</name>
    <dbReference type="NCBI Taxonomy" id="90675"/>
    <lineage>
        <taxon>Eukaryota</taxon>
        <taxon>Viridiplantae</taxon>
        <taxon>Streptophyta</taxon>
        <taxon>Embryophyta</taxon>
        <taxon>Tracheophyta</taxon>
        <taxon>Spermatophyta</taxon>
        <taxon>Magnoliopsida</taxon>
        <taxon>eudicotyledons</taxon>
        <taxon>Gunneridae</taxon>
        <taxon>Pentapetalae</taxon>
        <taxon>rosids</taxon>
        <taxon>malvids</taxon>
        <taxon>Brassicales</taxon>
        <taxon>Brassicaceae</taxon>
        <taxon>Camelineae</taxon>
        <taxon>Camelina</taxon>
    </lineage>
</organism>
<keyword evidence="1" id="KW-0863">Zinc-finger</keyword>
<accession>A0ABM0TUA6</accession>
<dbReference type="SUPFAM" id="SSF81383">
    <property type="entry name" value="F-box domain"/>
    <property type="match status" value="1"/>
</dbReference>
<dbReference type="InterPro" id="IPR036875">
    <property type="entry name" value="Znf_CCHC_sf"/>
</dbReference>
<dbReference type="CDD" id="cd22160">
    <property type="entry name" value="F-box_AtFBL13-like"/>
    <property type="match status" value="1"/>
</dbReference>
<dbReference type="Pfam" id="PF00098">
    <property type="entry name" value="zf-CCHC"/>
    <property type="match status" value="1"/>
</dbReference>
<evidence type="ECO:0000313" key="4">
    <source>
        <dbReference type="Proteomes" id="UP000694864"/>
    </source>
</evidence>
<dbReference type="PROSITE" id="PS50181">
    <property type="entry name" value="FBOX"/>
    <property type="match status" value="1"/>
</dbReference>
<dbReference type="Gene3D" id="1.20.1280.50">
    <property type="match status" value="1"/>
</dbReference>
<name>A0ABM0TUA6_CAMSA</name>
<dbReference type="RefSeq" id="XP_010431550.1">
    <property type="nucleotide sequence ID" value="XM_010433248.1"/>
</dbReference>
<dbReference type="SUPFAM" id="SSF57756">
    <property type="entry name" value="Retrovirus zinc finger-like domains"/>
    <property type="match status" value="1"/>
</dbReference>
<gene>
    <name evidence="5" type="primary">LOC104715881</name>
</gene>
<dbReference type="SMART" id="SM00579">
    <property type="entry name" value="FBD"/>
    <property type="match status" value="1"/>
</dbReference>
<dbReference type="Gene3D" id="3.80.10.10">
    <property type="entry name" value="Ribonuclease Inhibitor"/>
    <property type="match status" value="1"/>
</dbReference>
<evidence type="ECO:0000313" key="5">
    <source>
        <dbReference type="RefSeq" id="XP_010431550.1"/>
    </source>
</evidence>
<keyword evidence="1" id="KW-0479">Metal-binding</keyword>
<dbReference type="SMART" id="SM00256">
    <property type="entry name" value="FBOX"/>
    <property type="match status" value="1"/>
</dbReference>
<evidence type="ECO:0000259" key="3">
    <source>
        <dbReference type="PROSITE" id="PS50181"/>
    </source>
</evidence>
<evidence type="ECO:0000259" key="2">
    <source>
        <dbReference type="PROSITE" id="PS50158"/>
    </source>
</evidence>
<dbReference type="InterPro" id="IPR055294">
    <property type="entry name" value="FBL60-like"/>
</dbReference>
<dbReference type="Proteomes" id="UP000694864">
    <property type="component" value="Chromosome 9"/>
</dbReference>